<feature type="binding site" evidence="15">
    <location>
        <position position="442"/>
    </location>
    <ligand>
        <name>Mg(2+)</name>
        <dbReference type="ChEBI" id="CHEBI:18420"/>
    </ligand>
</feature>
<evidence type="ECO:0000256" key="10">
    <source>
        <dbReference type="ARBA" id="ARBA00023304"/>
    </source>
</evidence>
<evidence type="ECO:0000256" key="12">
    <source>
        <dbReference type="ARBA" id="ARBA00029436"/>
    </source>
</evidence>
<evidence type="ECO:0000256" key="3">
    <source>
        <dbReference type="ARBA" id="ARBA00022605"/>
    </source>
</evidence>
<evidence type="ECO:0000256" key="2">
    <source>
        <dbReference type="ARBA" id="ARBA00006486"/>
    </source>
</evidence>
<dbReference type="InterPro" id="IPR020558">
    <property type="entry name" value="DiOHA_6PGluconate_deHydtase_CS"/>
</dbReference>
<evidence type="ECO:0000256" key="8">
    <source>
        <dbReference type="ARBA" id="ARBA00023014"/>
    </source>
</evidence>
<evidence type="ECO:0000259" key="16">
    <source>
        <dbReference type="Pfam" id="PF00920"/>
    </source>
</evidence>
<dbReference type="HAMAP" id="MF_00012">
    <property type="entry name" value="IlvD"/>
    <property type="match status" value="1"/>
</dbReference>
<dbReference type="InterPro" id="IPR004404">
    <property type="entry name" value="DihydroxyA_deHydtase"/>
</dbReference>
<keyword evidence="6 15" id="KW-0460">Magnesium</keyword>
<dbReference type="Proteomes" id="UP000010880">
    <property type="component" value="Chromosome"/>
</dbReference>
<dbReference type="InterPro" id="IPR042096">
    <property type="entry name" value="Dihydro-acid_dehy_C"/>
</dbReference>
<evidence type="ECO:0000256" key="7">
    <source>
        <dbReference type="ARBA" id="ARBA00023004"/>
    </source>
</evidence>
<evidence type="ECO:0000256" key="11">
    <source>
        <dbReference type="ARBA" id="ARBA00029304"/>
    </source>
</evidence>
<evidence type="ECO:0000256" key="5">
    <source>
        <dbReference type="ARBA" id="ARBA00022723"/>
    </source>
</evidence>
<feature type="binding site" evidence="15">
    <location>
        <position position="78"/>
    </location>
    <ligand>
        <name>Mg(2+)</name>
        <dbReference type="ChEBI" id="CHEBI:18420"/>
    </ligand>
</feature>
<dbReference type="Pfam" id="PF00920">
    <property type="entry name" value="ILVD_EDD_N"/>
    <property type="match status" value="1"/>
</dbReference>
<keyword evidence="5 15" id="KW-0479">Metal-binding</keyword>
<evidence type="ECO:0000259" key="17">
    <source>
        <dbReference type="Pfam" id="PF24877"/>
    </source>
</evidence>
<feature type="modified residue" description="N6-carboxylysine" evidence="15">
    <location>
        <position position="121"/>
    </location>
</feature>
<dbReference type="HOGENOM" id="CLU_014271_4_2_9"/>
<dbReference type="OrthoDB" id="9807077at2"/>
<dbReference type="GO" id="GO:0000287">
    <property type="term" value="F:magnesium ion binding"/>
    <property type="evidence" value="ECO:0007669"/>
    <property type="project" value="UniProtKB-UniRule"/>
</dbReference>
<comment type="catalytic activity">
    <reaction evidence="11">
        <text>(2R)-2,3-dihydroxy-3-methylbutanoate = 3-methyl-2-oxobutanoate + H2O</text>
        <dbReference type="Rhea" id="RHEA:24809"/>
        <dbReference type="ChEBI" id="CHEBI:11851"/>
        <dbReference type="ChEBI" id="CHEBI:15377"/>
        <dbReference type="ChEBI" id="CHEBI:49072"/>
        <dbReference type="EC" id="4.2.1.9"/>
    </reaction>
    <physiologicalReaction direction="left-to-right" evidence="11">
        <dbReference type="Rhea" id="RHEA:24810"/>
    </physiologicalReaction>
</comment>
<comment type="caution">
    <text evidence="15">Lacks conserved residue(s) required for the propagation of feature annotation.</text>
</comment>
<comment type="subunit">
    <text evidence="15">Homodimer.</text>
</comment>
<dbReference type="InterPro" id="IPR000581">
    <property type="entry name" value="ILV_EDD_N"/>
</dbReference>
<dbReference type="PANTHER" id="PTHR43661:SF3">
    <property type="entry name" value="D-XYLONATE DEHYDRATASE YAGF-RELATED"/>
    <property type="match status" value="1"/>
</dbReference>
<protein>
    <recommendedName>
        <fullName evidence="14 15">Dihydroxy-acid dehydratase</fullName>
        <shortName evidence="15">DAD</shortName>
        <ecNumber evidence="14 15">4.2.1.9</ecNumber>
    </recommendedName>
</protein>
<sequence length="552" mass="58506">MRSDQVTTKVNNAPQRSLFKALGMTDEELDKPLIGVCNSVNELIPGHVDLDKVAQSVKDGIRMAGGTPVEFGSIGVCDGIAMGHQGMHYSLASRELIADSVETVARAHALDGLVLIPNCDKIVPGMLMAAARLNIPTVVVSGGPMLAGRHKGENIDLKTVFEGVAAQKTDQMSQEELLEIENSACPSCGSCAGMFTANSMNCLTEVLGLGLPGNGTIPAVYADRLRLAKRAGSQVLEMLDKDIKPLDILTEENFSNALKVDMALGCSTNTALHLPAIAHEAGIKLDLELINEVKEEVPHLCSLSPAGKYHIQDLHEAGGVPAVMKVLSDEGVLKEDLITVTGKTLQENLAGVEVLDTEVIRDFETAYHKTGGLSFLQGNIAPDGAVVKQAAVADEMLVHEGPARIFNSEEETVEAIHNGDIKSGDVVVIKYEGPKGGPGMREMLTPTSAVAGAGLDKEVALITDGRFSGATRGASIGHISPEAMEGGPIAIVEEGDIIEIDIPNGKLNVKLSEEEITERLENWEQPEPKIKTGYLSRYAKLVSSASTGAVFE</sequence>
<keyword evidence="7 15" id="KW-0408">Iron</keyword>
<accession>L0K6S7</accession>
<dbReference type="SUPFAM" id="SSF52016">
    <property type="entry name" value="LeuD/IlvD-like"/>
    <property type="match status" value="1"/>
</dbReference>
<dbReference type="Pfam" id="PF24877">
    <property type="entry name" value="ILV_EDD_C"/>
    <property type="match status" value="1"/>
</dbReference>
<feature type="binding site" description="via carbamate group" evidence="15">
    <location>
        <position position="121"/>
    </location>
    <ligand>
        <name>Mg(2+)</name>
        <dbReference type="ChEBI" id="CHEBI:18420"/>
    </ligand>
</feature>
<dbReference type="KEGG" id="hhl:Halha_0228"/>
<dbReference type="GO" id="GO:0004160">
    <property type="term" value="F:dihydroxy-acid dehydratase activity"/>
    <property type="evidence" value="ECO:0007669"/>
    <property type="project" value="UniProtKB-UniRule"/>
</dbReference>
<dbReference type="PATRIC" id="fig|748449.3.peg.206"/>
<keyword evidence="19" id="KW-1185">Reference proteome</keyword>
<evidence type="ECO:0000256" key="9">
    <source>
        <dbReference type="ARBA" id="ARBA00023239"/>
    </source>
</evidence>
<dbReference type="GO" id="GO:0051537">
    <property type="term" value="F:2 iron, 2 sulfur cluster binding"/>
    <property type="evidence" value="ECO:0007669"/>
    <property type="project" value="UniProtKB-UniRule"/>
</dbReference>
<dbReference type="InterPro" id="IPR056740">
    <property type="entry name" value="ILV_EDD_C"/>
</dbReference>
<dbReference type="PROSITE" id="PS00886">
    <property type="entry name" value="ILVD_EDD_1"/>
    <property type="match status" value="1"/>
</dbReference>
<organism evidence="18 19">
    <name type="scientific">Halobacteroides halobius (strain ATCC 35273 / DSM 5150 / MD-1)</name>
    <dbReference type="NCBI Taxonomy" id="748449"/>
    <lineage>
        <taxon>Bacteria</taxon>
        <taxon>Bacillati</taxon>
        <taxon>Bacillota</taxon>
        <taxon>Clostridia</taxon>
        <taxon>Halanaerobiales</taxon>
        <taxon>Halobacteroidaceae</taxon>
        <taxon>Halobacteroides</taxon>
    </lineage>
</organism>
<dbReference type="GO" id="GO:0005829">
    <property type="term" value="C:cytosol"/>
    <property type="evidence" value="ECO:0007669"/>
    <property type="project" value="TreeGrafter"/>
</dbReference>
<gene>
    <name evidence="15" type="primary">ilvD</name>
    <name evidence="18" type="ordered locus">Halha_0228</name>
</gene>
<keyword evidence="10 15" id="KW-0100">Branched-chain amino acid biosynthesis</keyword>
<dbReference type="FunFam" id="3.50.30.80:FF:000001">
    <property type="entry name" value="Dihydroxy-acid dehydratase"/>
    <property type="match status" value="1"/>
</dbReference>
<dbReference type="eggNOG" id="COG0129">
    <property type="taxonomic scope" value="Bacteria"/>
</dbReference>
<dbReference type="Gene3D" id="3.50.30.80">
    <property type="entry name" value="IlvD/EDD C-terminal domain-like"/>
    <property type="match status" value="1"/>
</dbReference>
<dbReference type="GO" id="GO:0009097">
    <property type="term" value="P:isoleucine biosynthetic process"/>
    <property type="evidence" value="ECO:0007669"/>
    <property type="project" value="UniProtKB-UniRule"/>
</dbReference>
<dbReference type="PANTHER" id="PTHR43661">
    <property type="entry name" value="D-XYLONATE DEHYDRATASE"/>
    <property type="match status" value="1"/>
</dbReference>
<comment type="similarity">
    <text evidence="2 15">Belongs to the IlvD/Edd family.</text>
</comment>
<dbReference type="UniPathway" id="UPA00047">
    <property type="reaction ID" value="UER00057"/>
</dbReference>
<keyword evidence="4 15" id="KW-0001">2Fe-2S</keyword>
<dbReference type="SUPFAM" id="SSF143975">
    <property type="entry name" value="IlvD/EDD N-terminal domain-like"/>
    <property type="match status" value="1"/>
</dbReference>
<keyword evidence="9 15" id="KW-0456">Lyase</keyword>
<evidence type="ECO:0000313" key="18">
    <source>
        <dbReference type="EMBL" id="AGB40240.1"/>
    </source>
</evidence>
<dbReference type="RefSeq" id="WP_015325966.1">
    <property type="nucleotide sequence ID" value="NC_019978.1"/>
</dbReference>
<dbReference type="InterPro" id="IPR037237">
    <property type="entry name" value="IlvD/EDD_N"/>
</dbReference>
<dbReference type="EC" id="4.2.1.9" evidence="14 15"/>
<dbReference type="NCBIfam" id="TIGR00110">
    <property type="entry name" value="ilvD"/>
    <property type="match status" value="1"/>
</dbReference>
<comment type="function">
    <text evidence="15">Functions in the biosynthesis of branched-chain amino acids. Catalyzes the dehydration of (2R,3R)-2,3-dihydroxy-3-methylpentanoate (2,3-dihydroxy-3-methylvalerate) into 2-oxo-3-methylpentanoate (2-oxo-3-methylvalerate) and of (2R)-2,3-dihydroxy-3-methylbutanoate (2,3-dihydroxyisovalerate) into 2-oxo-3-methylbutanoate (2-oxoisovalerate), the penultimate precursor to L-isoleucine and L-valine, respectively.</text>
</comment>
<name>L0K6S7_HALHC</name>
<dbReference type="UniPathway" id="UPA00049">
    <property type="reaction ID" value="UER00061"/>
</dbReference>
<evidence type="ECO:0000256" key="14">
    <source>
        <dbReference type="ARBA" id="ARBA00029490"/>
    </source>
</evidence>
<evidence type="ECO:0000256" key="13">
    <source>
        <dbReference type="ARBA" id="ARBA00029437"/>
    </source>
</evidence>
<proteinExistence type="inferred from homology"/>
<feature type="domain" description="Dihydroxy-acid/6-phosphogluconate dehydratase C-terminal" evidence="17">
    <location>
        <begin position="358"/>
        <end position="549"/>
    </location>
</feature>
<feature type="domain" description="Dihydroxy-acid/6-phosphogluconate dehydratase N-terminal" evidence="16">
    <location>
        <begin position="31"/>
        <end position="348"/>
    </location>
</feature>
<comment type="cofactor">
    <cofactor evidence="1 15">
        <name>Mg(2+)</name>
        <dbReference type="ChEBI" id="CHEBI:18420"/>
    </cofactor>
</comment>
<reference evidence="19" key="1">
    <citation type="submission" date="2012-02" db="EMBL/GenBank/DDBJ databases">
        <title>The complete genome of Halobacteroides halobius DSM 5150.</title>
        <authorList>
            <person name="Lucas S."/>
            <person name="Copeland A."/>
            <person name="Lapidus A."/>
            <person name="Glavina del Rio T."/>
            <person name="Dalin E."/>
            <person name="Tice H."/>
            <person name="Bruce D."/>
            <person name="Goodwin L."/>
            <person name="Pitluck S."/>
            <person name="Peters L."/>
            <person name="Mikhailova N."/>
            <person name="Gu W."/>
            <person name="Kyrpides N."/>
            <person name="Mavromatis K."/>
            <person name="Ivanova N."/>
            <person name="Brettin T."/>
            <person name="Detter J.C."/>
            <person name="Han C."/>
            <person name="Larimer F."/>
            <person name="Land M."/>
            <person name="Hauser L."/>
            <person name="Markowitz V."/>
            <person name="Cheng J.-F."/>
            <person name="Hugenholtz P."/>
            <person name="Woyke T."/>
            <person name="Wu D."/>
            <person name="Tindall B."/>
            <person name="Pomrenke H."/>
            <person name="Brambilla E."/>
            <person name="Klenk H.-P."/>
            <person name="Eisen J.A."/>
        </authorList>
    </citation>
    <scope>NUCLEOTIDE SEQUENCE [LARGE SCALE GENOMIC DNA]</scope>
    <source>
        <strain evidence="19">ATCC 35273 / DSM 5150 / MD-1</strain>
    </source>
</reference>
<feature type="active site" description="Proton acceptor" evidence="15">
    <location>
        <position position="468"/>
    </location>
</feature>
<evidence type="ECO:0000256" key="15">
    <source>
        <dbReference type="HAMAP-Rule" id="MF_00012"/>
    </source>
</evidence>
<dbReference type="NCBIfam" id="NF002068">
    <property type="entry name" value="PRK00911.1"/>
    <property type="match status" value="1"/>
</dbReference>
<keyword evidence="3 15" id="KW-0028">Amino-acid biosynthesis</keyword>
<comment type="pathway">
    <text evidence="12 15">Amino-acid biosynthesis; L-valine biosynthesis; L-valine from pyruvate: step 3/4.</text>
</comment>
<evidence type="ECO:0000256" key="1">
    <source>
        <dbReference type="ARBA" id="ARBA00001946"/>
    </source>
</evidence>
<feature type="binding site" evidence="15">
    <location>
        <position position="120"/>
    </location>
    <ligand>
        <name>Mg(2+)</name>
        <dbReference type="ChEBI" id="CHEBI:18420"/>
    </ligand>
</feature>
<dbReference type="PROSITE" id="PS00887">
    <property type="entry name" value="ILVD_EDD_2"/>
    <property type="match status" value="1"/>
</dbReference>
<dbReference type="EMBL" id="CP003359">
    <property type="protein sequence ID" value="AGB40240.1"/>
    <property type="molecule type" value="Genomic_DNA"/>
</dbReference>
<comment type="cofactor">
    <cofactor evidence="15">
        <name>[2Fe-2S] cluster</name>
        <dbReference type="ChEBI" id="CHEBI:190135"/>
    </cofactor>
    <text evidence="15">Binds 1 [2Fe-2S] cluster per subunit. This cluster acts as a Lewis acid cofactor.</text>
</comment>
<dbReference type="AlphaFoldDB" id="L0K6S7"/>
<evidence type="ECO:0000256" key="4">
    <source>
        <dbReference type="ARBA" id="ARBA00022714"/>
    </source>
</evidence>
<dbReference type="GO" id="GO:0009099">
    <property type="term" value="P:L-valine biosynthetic process"/>
    <property type="evidence" value="ECO:0007669"/>
    <property type="project" value="UniProtKB-UniRule"/>
</dbReference>
<keyword evidence="8 15" id="KW-0411">Iron-sulfur</keyword>
<dbReference type="STRING" id="748449.Halha_0228"/>
<comment type="pathway">
    <text evidence="13 15">Amino-acid biosynthesis; L-isoleucine biosynthesis; L-isoleucine from 2-oxobutanoate: step 3/4.</text>
</comment>
<evidence type="ECO:0000313" key="19">
    <source>
        <dbReference type="Proteomes" id="UP000010880"/>
    </source>
</evidence>
<evidence type="ECO:0000256" key="6">
    <source>
        <dbReference type="ARBA" id="ARBA00022842"/>
    </source>
</evidence>
<comment type="catalytic activity">
    <reaction evidence="15">
        <text>(2R,3R)-2,3-dihydroxy-3-methylpentanoate = (S)-3-methyl-2-oxopentanoate + H2O</text>
        <dbReference type="Rhea" id="RHEA:27694"/>
        <dbReference type="ChEBI" id="CHEBI:15377"/>
        <dbReference type="ChEBI" id="CHEBI:35146"/>
        <dbReference type="ChEBI" id="CHEBI:49258"/>
        <dbReference type="EC" id="4.2.1.9"/>
    </reaction>
</comment>